<dbReference type="InterPro" id="IPR012349">
    <property type="entry name" value="Split_barrel_FMN-bd"/>
</dbReference>
<dbReference type="Gene3D" id="2.30.110.10">
    <property type="entry name" value="Electron Transport, Fmn-binding Protein, Chain A"/>
    <property type="match status" value="1"/>
</dbReference>
<keyword evidence="4" id="KW-1185">Reference proteome</keyword>
<name>A0A510JIV7_9FUSO</name>
<dbReference type="PANTHER" id="PTHR43567:SF5">
    <property type="entry name" value="HYPOTHETICAL CYTOSOLIC PROTEIN"/>
    <property type="match status" value="1"/>
</dbReference>
<organism evidence="3 4">
    <name type="scientific">Leptotrichia hofstadii</name>
    <dbReference type="NCBI Taxonomy" id="157688"/>
    <lineage>
        <taxon>Bacteria</taxon>
        <taxon>Fusobacteriati</taxon>
        <taxon>Fusobacteriota</taxon>
        <taxon>Fusobacteriia</taxon>
        <taxon>Fusobacteriales</taxon>
        <taxon>Leptotrichiaceae</taxon>
        <taxon>Leptotrichia</taxon>
    </lineage>
</organism>
<evidence type="ECO:0000256" key="1">
    <source>
        <dbReference type="ARBA" id="ARBA00038054"/>
    </source>
</evidence>
<dbReference type="Pfam" id="PF01613">
    <property type="entry name" value="Flavin_Reduct"/>
    <property type="match status" value="1"/>
</dbReference>
<dbReference type="GO" id="GO:0010181">
    <property type="term" value="F:FMN binding"/>
    <property type="evidence" value="ECO:0007669"/>
    <property type="project" value="InterPro"/>
</dbReference>
<dbReference type="PANTHER" id="PTHR43567">
    <property type="entry name" value="FLAVOREDOXIN-RELATED-RELATED"/>
    <property type="match status" value="1"/>
</dbReference>
<dbReference type="AlphaFoldDB" id="A0A510JIV7"/>
<dbReference type="OrthoDB" id="9791490at2"/>
<evidence type="ECO:0000313" key="3">
    <source>
        <dbReference type="EMBL" id="BBM39252.1"/>
    </source>
</evidence>
<dbReference type="RefSeq" id="WP_026746922.1">
    <property type="nucleotide sequence ID" value="NZ_AP019823.1"/>
</dbReference>
<dbReference type="SUPFAM" id="SSF50475">
    <property type="entry name" value="FMN-binding split barrel"/>
    <property type="match status" value="1"/>
</dbReference>
<comment type="similarity">
    <text evidence="1">Belongs to the flavoredoxin family.</text>
</comment>
<dbReference type="Proteomes" id="UP000321892">
    <property type="component" value="Chromosome"/>
</dbReference>
<feature type="domain" description="Flavin reductase like" evidence="2">
    <location>
        <begin position="24"/>
        <end position="125"/>
    </location>
</feature>
<protein>
    <recommendedName>
        <fullName evidence="2">Flavin reductase like domain-containing protein</fullName>
    </recommendedName>
</protein>
<accession>A0A510JIV7</accession>
<reference evidence="3 4" key="1">
    <citation type="submission" date="2019-07" db="EMBL/GenBank/DDBJ databases">
        <title>Complete Genome Sequence of Leptotrichia hofstadii Strain JCM16775.</title>
        <authorList>
            <person name="Watanabe S."/>
            <person name="Cui L."/>
        </authorList>
    </citation>
    <scope>NUCLEOTIDE SEQUENCE [LARGE SCALE GENOMIC DNA]</scope>
    <source>
        <strain evidence="3 4">JCM16775</strain>
    </source>
</reference>
<dbReference type="InterPro" id="IPR002563">
    <property type="entry name" value="Flavin_Rdtase-like_dom"/>
</dbReference>
<sequence length="167" mass="19224">MGFHEIKIQDFDLNPFTSTGKDWSLVTAGDENGINTMTVTWGMMGYLWRGPVISVYIRPTRYTKKFVDEQNCFSLSFFNGYKKELHVLGLKSGRDVDKIAEVGFNPIFLDGVPAFEEAKLVIVAEKLYIDDIKPENFIDKNIPEKLYTKEEPHIVYTGRVKKIYVKD</sequence>
<evidence type="ECO:0000259" key="2">
    <source>
        <dbReference type="Pfam" id="PF01613"/>
    </source>
</evidence>
<dbReference type="InterPro" id="IPR052174">
    <property type="entry name" value="Flavoredoxin"/>
</dbReference>
<gene>
    <name evidence="3" type="ORF">JCM16775_1963</name>
</gene>
<evidence type="ECO:0000313" key="4">
    <source>
        <dbReference type="Proteomes" id="UP000321892"/>
    </source>
</evidence>
<dbReference type="EMBL" id="AP019823">
    <property type="protein sequence ID" value="BBM39252.1"/>
    <property type="molecule type" value="Genomic_DNA"/>
</dbReference>
<proteinExistence type="inferred from homology"/>
<dbReference type="KEGG" id="lhf:JCM16775_1963"/>
<dbReference type="GO" id="GO:0016646">
    <property type="term" value="F:oxidoreductase activity, acting on the CH-NH group of donors, NAD or NADP as acceptor"/>
    <property type="evidence" value="ECO:0007669"/>
    <property type="project" value="UniProtKB-ARBA"/>
</dbReference>